<organism evidence="3 4">
    <name type="scientific">Thiolapillus brandeum</name>
    <dbReference type="NCBI Taxonomy" id="1076588"/>
    <lineage>
        <taxon>Bacteria</taxon>
        <taxon>Pseudomonadati</taxon>
        <taxon>Pseudomonadota</taxon>
        <taxon>Gammaproteobacteria</taxon>
        <taxon>Chromatiales</taxon>
        <taxon>Sedimenticolaceae</taxon>
        <taxon>Thiolapillus</taxon>
    </lineage>
</organism>
<evidence type="ECO:0000256" key="2">
    <source>
        <dbReference type="SAM" id="SignalP"/>
    </source>
</evidence>
<accession>A0A7U6GLB8</accession>
<proteinExistence type="predicted"/>
<dbReference type="InterPro" id="IPR021236">
    <property type="entry name" value="Uncharacterised_YfdX"/>
</dbReference>
<gene>
    <name evidence="3" type="ORF">TBH_C2727</name>
</gene>
<dbReference type="Pfam" id="PF10938">
    <property type="entry name" value="YfdX"/>
    <property type="match status" value="1"/>
</dbReference>
<feature type="signal peptide" evidence="2">
    <location>
        <begin position="1"/>
        <end position="28"/>
    </location>
</feature>
<feature type="chain" id="PRO_5030874424" description="YfdX family protein" evidence="2">
    <location>
        <begin position="29"/>
        <end position="302"/>
    </location>
</feature>
<dbReference type="OrthoDB" id="1233024at2"/>
<evidence type="ECO:0000256" key="1">
    <source>
        <dbReference type="SAM" id="Coils"/>
    </source>
</evidence>
<evidence type="ECO:0000313" key="4">
    <source>
        <dbReference type="Proteomes" id="UP000031631"/>
    </source>
</evidence>
<reference evidence="3 4" key="1">
    <citation type="journal article" date="2014" name="PLoS ONE">
        <title>Physiological and genomic features of a novel sulfur-oxidizing gammaproteobacterium belonging to a previously uncultivated symbiotic lineage isolated from a hydrothermal vent.</title>
        <authorList>
            <person name="Nunoura T."/>
            <person name="Takaki Y."/>
            <person name="Kazama H."/>
            <person name="Kakuta J."/>
            <person name="Shimamura S."/>
            <person name="Makita H."/>
            <person name="Hirai M."/>
            <person name="Miyazaki M."/>
            <person name="Takai K."/>
        </authorList>
    </citation>
    <scope>NUCLEOTIDE SEQUENCE [LARGE SCALE GENOMIC DNA]</scope>
    <source>
        <strain evidence="3 4">Hiromi1</strain>
    </source>
</reference>
<sequence length="302" mass="32650">MKMKKIFRKPLLILLPVLFMAANGASLASSVPDKAQDKSAQSKAVQSQVDNASALKANDQRKKITEEAVAAIAQTQKALEALNKGKTDEAIKDLEVVTGKLELIMARDPKLALVPVDVSLVTYDLYADVDTVKAVIKEASEALDDGKVQDARRLMSSLASEVVISTTSIPLATYPAAIKAISPLLDKGETEKARTALQAALDTLVVETEVVPLPLLRSQYMLAAAEKLAGKKDRSADENKELDDLLKAAREELKLAEVLGYGNGKDFKPLYKQIDAIKKKAANGNSGSGWFNELKEKLSELF</sequence>
<dbReference type="EMBL" id="AP012273">
    <property type="protein sequence ID" value="BAO45629.1"/>
    <property type="molecule type" value="Genomic_DNA"/>
</dbReference>
<name>A0A7U6GLB8_9GAMM</name>
<dbReference type="KEGG" id="tbn:TBH_C2727"/>
<keyword evidence="2" id="KW-0732">Signal</keyword>
<evidence type="ECO:0008006" key="5">
    <source>
        <dbReference type="Google" id="ProtNLM"/>
    </source>
</evidence>
<feature type="coiled-coil region" evidence="1">
    <location>
        <begin position="232"/>
        <end position="259"/>
    </location>
</feature>
<protein>
    <recommendedName>
        <fullName evidence="5">YfdX family protein</fullName>
    </recommendedName>
</protein>
<keyword evidence="4" id="KW-1185">Reference proteome</keyword>
<keyword evidence="1" id="KW-0175">Coiled coil</keyword>
<dbReference type="AlphaFoldDB" id="A0A7U6GLB8"/>
<dbReference type="Proteomes" id="UP000031631">
    <property type="component" value="Chromosome"/>
</dbReference>
<evidence type="ECO:0000313" key="3">
    <source>
        <dbReference type="EMBL" id="BAO45629.1"/>
    </source>
</evidence>